<evidence type="ECO:0000256" key="1">
    <source>
        <dbReference type="SAM" id="SignalP"/>
    </source>
</evidence>
<feature type="chain" id="PRO_5045991861" evidence="1">
    <location>
        <begin position="23"/>
        <end position="70"/>
    </location>
</feature>
<protein>
    <submittedName>
        <fullName evidence="2">Uncharacterized protein</fullName>
    </submittedName>
</protein>
<name>A0ABS2PJ59_9STRE</name>
<keyword evidence="3" id="KW-1185">Reference proteome</keyword>
<dbReference type="EMBL" id="JAFBEI010000002">
    <property type="protein sequence ID" value="MBM7635381.1"/>
    <property type="molecule type" value="Genomic_DNA"/>
</dbReference>
<organism evidence="2 3">
    <name type="scientific">Streptococcus saliviloxodontae</name>
    <dbReference type="NCBI Taxonomy" id="1349416"/>
    <lineage>
        <taxon>Bacteria</taxon>
        <taxon>Bacillati</taxon>
        <taxon>Bacillota</taxon>
        <taxon>Bacilli</taxon>
        <taxon>Lactobacillales</taxon>
        <taxon>Streptococcaceae</taxon>
        <taxon>Streptococcus</taxon>
    </lineage>
</organism>
<accession>A0ABS2PJ59</accession>
<dbReference type="Proteomes" id="UP000809081">
    <property type="component" value="Unassembled WGS sequence"/>
</dbReference>
<dbReference type="RefSeq" id="WP_205016330.1">
    <property type="nucleotide sequence ID" value="NZ_JAFBEI010000002.1"/>
</dbReference>
<feature type="signal peptide" evidence="1">
    <location>
        <begin position="1"/>
        <end position="22"/>
    </location>
</feature>
<evidence type="ECO:0000313" key="2">
    <source>
        <dbReference type="EMBL" id="MBM7635381.1"/>
    </source>
</evidence>
<sequence length="70" mass="7770">MKKNLILVAVLFVSTLGVASFAKPVKAATVATTQRSTFQAIKYSDVVSSDLQNAEKGYDQLIKIRVKRRR</sequence>
<gene>
    <name evidence="2" type="ORF">JOC31_000172</name>
</gene>
<reference evidence="2 3" key="1">
    <citation type="submission" date="2021-01" db="EMBL/GenBank/DDBJ databases">
        <title>Genomic Encyclopedia of Type Strains, Phase IV (KMG-IV): sequencing the most valuable type-strain genomes for metagenomic binning, comparative biology and taxonomic classification.</title>
        <authorList>
            <person name="Goeker M."/>
        </authorList>
    </citation>
    <scope>NUCLEOTIDE SEQUENCE [LARGE SCALE GENOMIC DNA]</scope>
    <source>
        <strain evidence="2 3">DSM 27513</strain>
    </source>
</reference>
<keyword evidence="1" id="KW-0732">Signal</keyword>
<evidence type="ECO:0000313" key="3">
    <source>
        <dbReference type="Proteomes" id="UP000809081"/>
    </source>
</evidence>
<comment type="caution">
    <text evidence="2">The sequence shown here is derived from an EMBL/GenBank/DDBJ whole genome shotgun (WGS) entry which is preliminary data.</text>
</comment>
<proteinExistence type="predicted"/>